<dbReference type="SFLD" id="SFLDG01150">
    <property type="entry name" value="Main.1:_Beta-like"/>
    <property type="match status" value="1"/>
</dbReference>
<dbReference type="PANTHER" id="PTHR44051:SF21">
    <property type="entry name" value="GLUTATHIONE S-TRANSFERASE FAMILY PROTEIN"/>
    <property type="match status" value="1"/>
</dbReference>
<dbReference type="Pfam" id="PF13409">
    <property type="entry name" value="GST_N_2"/>
    <property type="match status" value="1"/>
</dbReference>
<feature type="domain" description="GST N-terminal" evidence="1">
    <location>
        <begin position="1"/>
        <end position="82"/>
    </location>
</feature>
<dbReference type="GO" id="GO:0016740">
    <property type="term" value="F:transferase activity"/>
    <property type="evidence" value="ECO:0007669"/>
    <property type="project" value="UniProtKB-KW"/>
</dbReference>
<dbReference type="InterPro" id="IPR036249">
    <property type="entry name" value="Thioredoxin-like_sf"/>
</dbReference>
<comment type="caution">
    <text evidence="3">The sequence shown here is derived from an EMBL/GenBank/DDBJ whole genome shotgun (WGS) entry which is preliminary data.</text>
</comment>
<dbReference type="STRING" id="1449350.OCH239_08730"/>
<dbReference type="PROSITE" id="PS50405">
    <property type="entry name" value="GST_CTER"/>
    <property type="match status" value="1"/>
</dbReference>
<dbReference type="SUPFAM" id="SSF47616">
    <property type="entry name" value="GST C-terminal domain-like"/>
    <property type="match status" value="1"/>
</dbReference>
<proteinExistence type="predicted"/>
<dbReference type="InterPro" id="IPR040079">
    <property type="entry name" value="Glutathione_S-Trfase"/>
</dbReference>
<protein>
    <submittedName>
        <fullName evidence="3">Glutathione S-transferase</fullName>
    </submittedName>
</protein>
<gene>
    <name evidence="3" type="ORF">OCH239_08730</name>
</gene>
<dbReference type="EMBL" id="JALZ01000002">
    <property type="protein sequence ID" value="ETX16231.1"/>
    <property type="molecule type" value="Genomic_DNA"/>
</dbReference>
<dbReference type="SFLD" id="SFLDS00019">
    <property type="entry name" value="Glutathione_Transferase_(cytos"/>
    <property type="match status" value="1"/>
</dbReference>
<dbReference type="Proteomes" id="UP000022447">
    <property type="component" value="Unassembled WGS sequence"/>
</dbReference>
<keyword evidence="4" id="KW-1185">Reference proteome</keyword>
<accession>X7EM23</accession>
<dbReference type="AlphaFoldDB" id="X7EM23"/>
<dbReference type="RefSeq" id="WP_037258898.1">
    <property type="nucleotide sequence ID" value="NZ_JALZ01000002.1"/>
</dbReference>
<dbReference type="SUPFAM" id="SSF52833">
    <property type="entry name" value="Thioredoxin-like"/>
    <property type="match status" value="1"/>
</dbReference>
<evidence type="ECO:0000259" key="2">
    <source>
        <dbReference type="PROSITE" id="PS50405"/>
    </source>
</evidence>
<dbReference type="PANTHER" id="PTHR44051">
    <property type="entry name" value="GLUTATHIONE S-TRANSFERASE-RELATED"/>
    <property type="match status" value="1"/>
</dbReference>
<dbReference type="InterPro" id="IPR010987">
    <property type="entry name" value="Glutathione-S-Trfase_C-like"/>
</dbReference>
<feature type="domain" description="GST C-terminal" evidence="2">
    <location>
        <begin position="86"/>
        <end position="210"/>
    </location>
</feature>
<dbReference type="SFLD" id="SFLDG00358">
    <property type="entry name" value="Main_(cytGST)"/>
    <property type="match status" value="1"/>
</dbReference>
<evidence type="ECO:0000259" key="1">
    <source>
        <dbReference type="PROSITE" id="PS50404"/>
    </source>
</evidence>
<evidence type="ECO:0000313" key="4">
    <source>
        <dbReference type="Proteomes" id="UP000022447"/>
    </source>
</evidence>
<organism evidence="3 4">
    <name type="scientific">Roseivivax halodurans JCM 10272</name>
    <dbReference type="NCBI Taxonomy" id="1449350"/>
    <lineage>
        <taxon>Bacteria</taxon>
        <taxon>Pseudomonadati</taxon>
        <taxon>Pseudomonadota</taxon>
        <taxon>Alphaproteobacteria</taxon>
        <taxon>Rhodobacterales</taxon>
        <taxon>Roseobacteraceae</taxon>
        <taxon>Roseivivax</taxon>
    </lineage>
</organism>
<dbReference type="Gene3D" id="3.40.30.10">
    <property type="entry name" value="Glutaredoxin"/>
    <property type="match status" value="1"/>
</dbReference>
<dbReference type="CDD" id="cd03046">
    <property type="entry name" value="GST_N_GTT1_like"/>
    <property type="match status" value="1"/>
</dbReference>
<name>X7EM23_9RHOB</name>
<evidence type="ECO:0000313" key="3">
    <source>
        <dbReference type="EMBL" id="ETX16231.1"/>
    </source>
</evidence>
<dbReference type="InterPro" id="IPR036282">
    <property type="entry name" value="Glutathione-S-Trfase_C_sf"/>
</dbReference>
<dbReference type="eggNOG" id="COG0625">
    <property type="taxonomic scope" value="Bacteria"/>
</dbReference>
<dbReference type="PROSITE" id="PS50404">
    <property type="entry name" value="GST_NTER"/>
    <property type="match status" value="1"/>
</dbReference>
<reference evidence="3 4" key="1">
    <citation type="submission" date="2014-01" db="EMBL/GenBank/DDBJ databases">
        <title>Roseivivax halodurans JCM 10272 Genome Sequencing.</title>
        <authorList>
            <person name="Lai Q."/>
            <person name="Li G."/>
            <person name="Shao Z."/>
        </authorList>
    </citation>
    <scope>NUCLEOTIDE SEQUENCE [LARGE SCALE GENOMIC DNA]</scope>
    <source>
        <strain evidence="3 4">JCM 10272</strain>
    </source>
</reference>
<sequence>MSGIDFYTNPMSRGQIARWMLEEIGQPYVEHLLDWGPEGTASAGYRAVNPMMKVPCIVHEDAVVTEAAAIGLYLAHRFPEAELGPRGDEIAPYYRWILFSAGPVEQAVTARAMGWEVPGDRQKQGMLGFGSFERTVDALAGQLEGRDYVCGDRFTMADCYVGAQVDWGLNFGTLPERDAFVTYAERVRARPASKKARARDTELIEAAQAG</sequence>
<dbReference type="Gene3D" id="1.20.1050.10">
    <property type="match status" value="1"/>
</dbReference>
<dbReference type="OrthoDB" id="5740960at2"/>
<dbReference type="CDD" id="cd03207">
    <property type="entry name" value="GST_C_8"/>
    <property type="match status" value="1"/>
</dbReference>
<keyword evidence="3" id="KW-0808">Transferase</keyword>
<dbReference type="PATRIC" id="fig|1449350.3.peg.793"/>
<dbReference type="Pfam" id="PF13410">
    <property type="entry name" value="GST_C_2"/>
    <property type="match status" value="1"/>
</dbReference>
<dbReference type="InterPro" id="IPR004045">
    <property type="entry name" value="Glutathione_S-Trfase_N"/>
</dbReference>